<comment type="caution">
    <text evidence="1">The sequence shown here is derived from an EMBL/GenBank/DDBJ whole genome shotgun (WGS) entry which is preliminary data.</text>
</comment>
<proteinExistence type="predicted"/>
<reference evidence="1 2" key="1">
    <citation type="submission" date="2020-08" db="EMBL/GenBank/DDBJ databases">
        <authorList>
            <person name="Koutsovoulos G."/>
            <person name="Danchin GJ E."/>
        </authorList>
    </citation>
    <scope>NUCLEOTIDE SEQUENCE [LARGE SCALE GENOMIC DNA]</scope>
</reference>
<dbReference type="Proteomes" id="UP000580250">
    <property type="component" value="Unassembled WGS sequence"/>
</dbReference>
<protein>
    <submittedName>
        <fullName evidence="1">Uncharacterized protein</fullName>
    </submittedName>
</protein>
<gene>
    <name evidence="1" type="ORF">MENT_LOCUS31158</name>
</gene>
<dbReference type="EMBL" id="CAJEWN010000337">
    <property type="protein sequence ID" value="CAD2179165.1"/>
    <property type="molecule type" value="Genomic_DNA"/>
</dbReference>
<name>A0A6V7VW51_MELEN</name>
<evidence type="ECO:0000313" key="1">
    <source>
        <dbReference type="EMBL" id="CAD2179165.1"/>
    </source>
</evidence>
<dbReference type="AlphaFoldDB" id="A0A6V7VW51"/>
<evidence type="ECO:0000313" key="2">
    <source>
        <dbReference type="Proteomes" id="UP000580250"/>
    </source>
</evidence>
<sequence length="91" mass="9915">MNSYVDSRFCLHNSINLLRSSSSCLVKLLRTTMASVTAAEHGKRILSGLGLEPGCRCLPRRKTAEGRQRSICSSFKICRTTLLSLSALAIG</sequence>
<accession>A0A6V7VW51</accession>
<organism evidence="1 2">
    <name type="scientific">Meloidogyne enterolobii</name>
    <name type="common">Root-knot nematode worm</name>
    <name type="synonym">Meloidogyne mayaguensis</name>
    <dbReference type="NCBI Taxonomy" id="390850"/>
    <lineage>
        <taxon>Eukaryota</taxon>
        <taxon>Metazoa</taxon>
        <taxon>Ecdysozoa</taxon>
        <taxon>Nematoda</taxon>
        <taxon>Chromadorea</taxon>
        <taxon>Rhabditida</taxon>
        <taxon>Tylenchina</taxon>
        <taxon>Tylenchomorpha</taxon>
        <taxon>Tylenchoidea</taxon>
        <taxon>Meloidogynidae</taxon>
        <taxon>Meloidogyninae</taxon>
        <taxon>Meloidogyne</taxon>
    </lineage>
</organism>